<dbReference type="Pfam" id="PF12717">
    <property type="entry name" value="Cnd1"/>
    <property type="match status" value="1"/>
</dbReference>
<sequence>MVTLAFAALGPGGGGGGVRAAAAVCLGRFCLADNAGKAPAARGVAGDEADAHAPPSQGAAPVAAPTADGVGGVGRVGGVFADTLTRSVVPALVRELDADVAGGDGGGGGGGGGSGDVPTRINAILALCDVCRRSTAVVEPHALRLGRCLTDPSPAVRATVLASLAALLSEDYLKWRGGPLLFRLLLALLDPVAGVAGMATYALESVLAPKGPAVFTLHFVEALFFFNAASSAGADAAAAA</sequence>
<protein>
    <recommendedName>
        <fullName evidence="8">Condensin complex subunit 1 C-terminal domain-containing protein</fullName>
    </recommendedName>
</protein>
<dbReference type="GO" id="GO:0051301">
    <property type="term" value="P:cell division"/>
    <property type="evidence" value="ECO:0007669"/>
    <property type="project" value="UniProtKB-KW"/>
</dbReference>
<dbReference type="GO" id="GO:0042393">
    <property type="term" value="F:histone binding"/>
    <property type="evidence" value="ECO:0007669"/>
    <property type="project" value="TreeGrafter"/>
</dbReference>
<dbReference type="Proteomes" id="UP000218209">
    <property type="component" value="Unassembled WGS sequence"/>
</dbReference>
<keyword evidence="4" id="KW-0226">DNA condensation</keyword>
<name>A0A1X6NIW7_PORUM</name>
<dbReference type="GO" id="GO:0000779">
    <property type="term" value="C:condensed chromosome, centromeric region"/>
    <property type="evidence" value="ECO:0007669"/>
    <property type="project" value="TreeGrafter"/>
</dbReference>
<dbReference type="InterPro" id="IPR032682">
    <property type="entry name" value="Cnd1_C"/>
</dbReference>
<dbReference type="PANTHER" id="PTHR14222">
    <property type="entry name" value="CONDENSIN"/>
    <property type="match status" value="1"/>
</dbReference>
<accession>A0A1X6NIW7</accession>
<keyword evidence="10" id="KW-1185">Reference proteome</keyword>
<evidence type="ECO:0000313" key="9">
    <source>
        <dbReference type="EMBL" id="OSX68564.1"/>
    </source>
</evidence>
<dbReference type="Gene3D" id="1.25.10.10">
    <property type="entry name" value="Leucine-rich Repeat Variant"/>
    <property type="match status" value="1"/>
</dbReference>
<comment type="subcellular location">
    <subcellularLocation>
        <location evidence="1">Nucleus</location>
    </subcellularLocation>
</comment>
<gene>
    <name evidence="9" type="ORF">BU14_2575s0001</name>
</gene>
<dbReference type="GO" id="GO:0007076">
    <property type="term" value="P:mitotic chromosome condensation"/>
    <property type="evidence" value="ECO:0007669"/>
    <property type="project" value="InterPro"/>
</dbReference>
<evidence type="ECO:0000256" key="1">
    <source>
        <dbReference type="ARBA" id="ARBA00004123"/>
    </source>
</evidence>
<dbReference type="GO" id="GO:0005634">
    <property type="term" value="C:nucleus"/>
    <property type="evidence" value="ECO:0007669"/>
    <property type="project" value="UniProtKB-SubCell"/>
</dbReference>
<dbReference type="InterPro" id="IPR026971">
    <property type="entry name" value="CND1/NCAPD3"/>
</dbReference>
<dbReference type="InterPro" id="IPR016024">
    <property type="entry name" value="ARM-type_fold"/>
</dbReference>
<evidence type="ECO:0000256" key="3">
    <source>
        <dbReference type="ARBA" id="ARBA00022776"/>
    </source>
</evidence>
<dbReference type="EMBL" id="KV920359">
    <property type="protein sequence ID" value="OSX68564.1"/>
    <property type="molecule type" value="Genomic_DNA"/>
</dbReference>
<dbReference type="GO" id="GO:0000796">
    <property type="term" value="C:condensin complex"/>
    <property type="evidence" value="ECO:0007669"/>
    <property type="project" value="TreeGrafter"/>
</dbReference>
<organism evidence="9 10">
    <name type="scientific">Porphyra umbilicalis</name>
    <name type="common">Purple laver</name>
    <name type="synonym">Red alga</name>
    <dbReference type="NCBI Taxonomy" id="2786"/>
    <lineage>
        <taxon>Eukaryota</taxon>
        <taxon>Rhodophyta</taxon>
        <taxon>Bangiophyceae</taxon>
        <taxon>Bangiales</taxon>
        <taxon>Bangiaceae</taxon>
        <taxon>Porphyra</taxon>
    </lineage>
</organism>
<dbReference type="AlphaFoldDB" id="A0A1X6NIW7"/>
<feature type="domain" description="Condensin complex subunit 1 C-terminal" evidence="8">
    <location>
        <begin position="120"/>
        <end position="214"/>
    </location>
</feature>
<keyword evidence="6" id="KW-0131">Cell cycle</keyword>
<keyword evidence="3" id="KW-0498">Mitosis</keyword>
<proteinExistence type="predicted"/>
<keyword evidence="2" id="KW-0132">Cell division</keyword>
<dbReference type="OrthoDB" id="10263978at2759"/>
<evidence type="ECO:0000256" key="2">
    <source>
        <dbReference type="ARBA" id="ARBA00022618"/>
    </source>
</evidence>
<evidence type="ECO:0000256" key="5">
    <source>
        <dbReference type="ARBA" id="ARBA00023242"/>
    </source>
</evidence>
<evidence type="ECO:0000256" key="7">
    <source>
        <dbReference type="SAM" id="MobiDB-lite"/>
    </source>
</evidence>
<dbReference type="GO" id="GO:0010032">
    <property type="term" value="P:meiotic chromosome condensation"/>
    <property type="evidence" value="ECO:0007669"/>
    <property type="project" value="TreeGrafter"/>
</dbReference>
<feature type="non-terminal residue" evidence="9">
    <location>
        <position position="240"/>
    </location>
</feature>
<evidence type="ECO:0000256" key="6">
    <source>
        <dbReference type="ARBA" id="ARBA00023306"/>
    </source>
</evidence>
<dbReference type="SUPFAM" id="SSF48371">
    <property type="entry name" value="ARM repeat"/>
    <property type="match status" value="1"/>
</dbReference>
<keyword evidence="5" id="KW-0539">Nucleus</keyword>
<evidence type="ECO:0000256" key="4">
    <source>
        <dbReference type="ARBA" id="ARBA00023067"/>
    </source>
</evidence>
<feature type="region of interest" description="Disordered" evidence="7">
    <location>
        <begin position="46"/>
        <end position="65"/>
    </location>
</feature>
<dbReference type="InterPro" id="IPR011989">
    <property type="entry name" value="ARM-like"/>
</dbReference>
<evidence type="ECO:0000259" key="8">
    <source>
        <dbReference type="Pfam" id="PF12717"/>
    </source>
</evidence>
<evidence type="ECO:0000313" key="10">
    <source>
        <dbReference type="Proteomes" id="UP000218209"/>
    </source>
</evidence>
<reference evidence="9 10" key="1">
    <citation type="submission" date="2017-03" db="EMBL/GenBank/DDBJ databases">
        <title>WGS assembly of Porphyra umbilicalis.</title>
        <authorList>
            <person name="Brawley S.H."/>
            <person name="Blouin N.A."/>
            <person name="Ficko-Blean E."/>
            <person name="Wheeler G.L."/>
            <person name="Lohr M."/>
            <person name="Goodson H.V."/>
            <person name="Jenkins J.W."/>
            <person name="Blaby-Haas C.E."/>
            <person name="Helliwell K.E."/>
            <person name="Chan C."/>
            <person name="Marriage T."/>
            <person name="Bhattacharya D."/>
            <person name="Klein A.S."/>
            <person name="Badis Y."/>
            <person name="Brodie J."/>
            <person name="Cao Y."/>
            <person name="Collen J."/>
            <person name="Dittami S.M."/>
            <person name="Gachon C.M."/>
            <person name="Green B.R."/>
            <person name="Karpowicz S."/>
            <person name="Kim J.W."/>
            <person name="Kudahl U."/>
            <person name="Lin S."/>
            <person name="Michel G."/>
            <person name="Mittag M."/>
            <person name="Olson B.J."/>
            <person name="Pangilinan J."/>
            <person name="Peng Y."/>
            <person name="Qiu H."/>
            <person name="Shu S."/>
            <person name="Singer J.T."/>
            <person name="Smith A.G."/>
            <person name="Sprecher B.N."/>
            <person name="Wagner V."/>
            <person name="Wang W."/>
            <person name="Wang Z.-Y."/>
            <person name="Yan J."/>
            <person name="Yarish C."/>
            <person name="Zoeuner-Riek S."/>
            <person name="Zhuang Y."/>
            <person name="Zou Y."/>
            <person name="Lindquist E.A."/>
            <person name="Grimwood J."/>
            <person name="Barry K."/>
            <person name="Rokhsar D.S."/>
            <person name="Schmutz J."/>
            <person name="Stiller J.W."/>
            <person name="Grossman A.R."/>
            <person name="Prochnik S.E."/>
        </authorList>
    </citation>
    <scope>NUCLEOTIDE SEQUENCE [LARGE SCALE GENOMIC DNA]</scope>
    <source>
        <strain evidence="9">4086291</strain>
    </source>
</reference>
<dbReference type="PANTHER" id="PTHR14222:SF1">
    <property type="entry name" value="CONDENSIN-2 COMPLEX SUBUNIT D3"/>
    <property type="match status" value="1"/>
</dbReference>